<organism evidence="1 2">
    <name type="scientific">Goekera deserti</name>
    <dbReference type="NCBI Taxonomy" id="2497753"/>
    <lineage>
        <taxon>Bacteria</taxon>
        <taxon>Bacillati</taxon>
        <taxon>Actinomycetota</taxon>
        <taxon>Actinomycetes</taxon>
        <taxon>Geodermatophilales</taxon>
        <taxon>Geodermatophilaceae</taxon>
        <taxon>Goekera</taxon>
    </lineage>
</organism>
<evidence type="ECO:0000313" key="2">
    <source>
        <dbReference type="Proteomes" id="UP000470470"/>
    </source>
</evidence>
<dbReference type="EMBL" id="JAAGWK010000041">
    <property type="protein sequence ID" value="NEL56685.1"/>
    <property type="molecule type" value="Genomic_DNA"/>
</dbReference>
<dbReference type="RefSeq" id="WP_162392982.1">
    <property type="nucleotide sequence ID" value="NZ_JAABOZ010000003.1"/>
</dbReference>
<keyword evidence="2" id="KW-1185">Reference proteome</keyword>
<dbReference type="AlphaFoldDB" id="A0A7K3WJM4"/>
<name>A0A7K3WJM4_9ACTN</name>
<protein>
    <submittedName>
        <fullName evidence="1">Uncharacterized protein</fullName>
    </submittedName>
</protein>
<gene>
    <name evidence="1" type="ORF">G1H19_22200</name>
</gene>
<dbReference type="Proteomes" id="UP000470470">
    <property type="component" value="Unassembled WGS sequence"/>
</dbReference>
<accession>A0A7K3WJM4</accession>
<reference evidence="1 2" key="1">
    <citation type="submission" date="2020-02" db="EMBL/GenBank/DDBJ databases">
        <title>The whole genome sequence of CPCC 205119.</title>
        <authorList>
            <person name="Jiang Z."/>
        </authorList>
    </citation>
    <scope>NUCLEOTIDE SEQUENCE [LARGE SCALE GENOMIC DNA]</scope>
    <source>
        <strain evidence="1 2">CPCC 205119</strain>
    </source>
</reference>
<sequence length="46" mass="5024">MTAYVFVGRPDVPVCRPHLDTLAAGEPYTLLDDGRLEIRPRGAVQG</sequence>
<proteinExistence type="predicted"/>
<evidence type="ECO:0000313" key="1">
    <source>
        <dbReference type="EMBL" id="NEL56685.1"/>
    </source>
</evidence>
<comment type="caution">
    <text evidence="1">The sequence shown here is derived from an EMBL/GenBank/DDBJ whole genome shotgun (WGS) entry which is preliminary data.</text>
</comment>